<accession>A0A813LXV5</accession>
<protein>
    <recommendedName>
        <fullName evidence="2">Beta-carotene isomerase D27-like C-terminal domain-containing protein</fullName>
    </recommendedName>
</protein>
<evidence type="ECO:0000256" key="1">
    <source>
        <dbReference type="SAM" id="MobiDB-lite"/>
    </source>
</evidence>
<dbReference type="GO" id="GO:0005506">
    <property type="term" value="F:iron ion binding"/>
    <property type="evidence" value="ECO:0007669"/>
    <property type="project" value="InterPro"/>
</dbReference>
<sequence length="149" mass="16243">NCASVCVNSCKVPSQEWLTDDFGMELHIQPNYDDFSCKWKFGVKAPPLQEDEALMVPCFTNCPSKITQKDALSSRQKLRAGGSEAAYLAASDERLRLAVEELTPDGTALSKESLEERGQAVKSGGKCWSVDEKRAAKREMAGKALAAQA</sequence>
<evidence type="ECO:0000259" key="2">
    <source>
        <dbReference type="Pfam" id="PF13225"/>
    </source>
</evidence>
<dbReference type="Pfam" id="PF13225">
    <property type="entry name" value="D27-like_C"/>
    <property type="match status" value="1"/>
</dbReference>
<evidence type="ECO:0000313" key="3">
    <source>
        <dbReference type="EMBL" id="CAE8742610.1"/>
    </source>
</evidence>
<evidence type="ECO:0000313" key="4">
    <source>
        <dbReference type="Proteomes" id="UP000626109"/>
    </source>
</evidence>
<feature type="non-terminal residue" evidence="3">
    <location>
        <position position="149"/>
    </location>
</feature>
<proteinExistence type="predicted"/>
<dbReference type="PANTHER" id="PTHR33591:SF2">
    <property type="entry name" value="BETA-CAROTENE ISOMERASE D27"/>
    <property type="match status" value="1"/>
</dbReference>
<reference evidence="3" key="1">
    <citation type="submission" date="2021-02" db="EMBL/GenBank/DDBJ databases">
        <authorList>
            <person name="Dougan E. K."/>
            <person name="Rhodes N."/>
            <person name="Thang M."/>
            <person name="Chan C."/>
        </authorList>
    </citation>
    <scope>NUCLEOTIDE SEQUENCE</scope>
</reference>
<name>A0A813LXV5_POLGL</name>
<dbReference type="InterPro" id="IPR038938">
    <property type="entry name" value="D27-like"/>
</dbReference>
<dbReference type="PANTHER" id="PTHR33591">
    <property type="entry name" value="BETA-CAROTENE ISOMERASE D27"/>
    <property type="match status" value="1"/>
</dbReference>
<gene>
    <name evidence="3" type="ORF">PGLA2088_LOCUS51045</name>
</gene>
<comment type="caution">
    <text evidence="3">The sequence shown here is derived from an EMBL/GenBank/DDBJ whole genome shotgun (WGS) entry which is preliminary data.</text>
</comment>
<feature type="domain" description="Beta-carotene isomerase D27-like C-terminal" evidence="2">
    <location>
        <begin position="1"/>
        <end position="50"/>
    </location>
</feature>
<feature type="region of interest" description="Disordered" evidence="1">
    <location>
        <begin position="106"/>
        <end position="126"/>
    </location>
</feature>
<organism evidence="3 4">
    <name type="scientific">Polarella glacialis</name>
    <name type="common">Dinoflagellate</name>
    <dbReference type="NCBI Taxonomy" id="89957"/>
    <lineage>
        <taxon>Eukaryota</taxon>
        <taxon>Sar</taxon>
        <taxon>Alveolata</taxon>
        <taxon>Dinophyceae</taxon>
        <taxon>Suessiales</taxon>
        <taxon>Suessiaceae</taxon>
        <taxon>Polarella</taxon>
    </lineage>
</organism>
<dbReference type="InterPro" id="IPR025114">
    <property type="entry name" value="D27-like_C"/>
</dbReference>
<dbReference type="AlphaFoldDB" id="A0A813LXV5"/>
<dbReference type="Proteomes" id="UP000626109">
    <property type="component" value="Unassembled WGS sequence"/>
</dbReference>
<dbReference type="EMBL" id="CAJNNW010037520">
    <property type="protein sequence ID" value="CAE8742610.1"/>
    <property type="molecule type" value="Genomic_DNA"/>
</dbReference>